<reference evidence="1" key="1">
    <citation type="submission" date="2021-01" db="EMBL/GenBank/DDBJ databases">
        <title>Whole genome shotgun sequence of Rugosimonospora africana NBRC 104875.</title>
        <authorList>
            <person name="Komaki H."/>
            <person name="Tamura T."/>
        </authorList>
    </citation>
    <scope>NUCLEOTIDE SEQUENCE</scope>
    <source>
        <strain evidence="1">NBRC 104875</strain>
    </source>
</reference>
<keyword evidence="2" id="KW-1185">Reference proteome</keyword>
<gene>
    <name evidence="1" type="ORF">Raf01_85250</name>
</gene>
<comment type="caution">
    <text evidence="1">The sequence shown here is derived from an EMBL/GenBank/DDBJ whole genome shotgun (WGS) entry which is preliminary data.</text>
</comment>
<sequence length="55" mass="5649">MRAYDNSLGVLASATAQLRLRSPGEPSGGTLASATAQLLPVAPREAARRGRSVLS</sequence>
<dbReference type="EMBL" id="BONZ01000093">
    <property type="protein sequence ID" value="GIH20353.1"/>
    <property type="molecule type" value="Genomic_DNA"/>
</dbReference>
<protein>
    <submittedName>
        <fullName evidence="1">Uncharacterized protein</fullName>
    </submittedName>
</protein>
<proteinExistence type="predicted"/>
<accession>A0A8J3VW47</accession>
<dbReference type="AlphaFoldDB" id="A0A8J3VW47"/>
<organism evidence="1 2">
    <name type="scientific">Rugosimonospora africana</name>
    <dbReference type="NCBI Taxonomy" id="556532"/>
    <lineage>
        <taxon>Bacteria</taxon>
        <taxon>Bacillati</taxon>
        <taxon>Actinomycetota</taxon>
        <taxon>Actinomycetes</taxon>
        <taxon>Micromonosporales</taxon>
        <taxon>Micromonosporaceae</taxon>
        <taxon>Rugosimonospora</taxon>
    </lineage>
</organism>
<evidence type="ECO:0000313" key="2">
    <source>
        <dbReference type="Proteomes" id="UP000642748"/>
    </source>
</evidence>
<evidence type="ECO:0000313" key="1">
    <source>
        <dbReference type="EMBL" id="GIH20353.1"/>
    </source>
</evidence>
<name>A0A8J3VW47_9ACTN</name>
<dbReference type="Proteomes" id="UP000642748">
    <property type="component" value="Unassembled WGS sequence"/>
</dbReference>